<dbReference type="Pfam" id="PF01066">
    <property type="entry name" value="CDP-OH_P_transf"/>
    <property type="match status" value="1"/>
</dbReference>
<evidence type="ECO:0000256" key="13">
    <source>
        <dbReference type="ARBA" id="ARBA00023264"/>
    </source>
</evidence>
<keyword evidence="6" id="KW-0444">Lipid biosynthesis</keyword>
<keyword evidence="10" id="KW-0443">Lipid metabolism</keyword>
<evidence type="ECO:0000256" key="10">
    <source>
        <dbReference type="ARBA" id="ARBA00023098"/>
    </source>
</evidence>
<keyword evidence="12" id="KW-0594">Phospholipid biosynthesis</keyword>
<dbReference type="EC" id="2.7.8.8" evidence="4"/>
<evidence type="ECO:0000256" key="3">
    <source>
        <dbReference type="ARBA" id="ARBA00010441"/>
    </source>
</evidence>
<evidence type="ECO:0000256" key="8">
    <source>
        <dbReference type="ARBA" id="ARBA00022692"/>
    </source>
</evidence>
<feature type="transmembrane region" description="Helical" evidence="16">
    <location>
        <begin position="215"/>
        <end position="234"/>
    </location>
</feature>
<evidence type="ECO:0000313" key="18">
    <source>
        <dbReference type="EMBL" id="VFJ89820.1"/>
    </source>
</evidence>
<evidence type="ECO:0000256" key="11">
    <source>
        <dbReference type="ARBA" id="ARBA00023136"/>
    </source>
</evidence>
<dbReference type="PANTHER" id="PTHR14269:SF61">
    <property type="entry name" value="CDP-DIACYLGLYCEROL--SERINE O-PHOSPHATIDYLTRANSFERASE"/>
    <property type="match status" value="1"/>
</dbReference>
<evidence type="ECO:0000256" key="4">
    <source>
        <dbReference type="ARBA" id="ARBA00013174"/>
    </source>
</evidence>
<feature type="transmembrane region" description="Helical" evidence="16">
    <location>
        <begin position="278"/>
        <end position="295"/>
    </location>
</feature>
<evidence type="ECO:0000313" key="19">
    <source>
        <dbReference type="EMBL" id="VFK21405.1"/>
    </source>
</evidence>
<evidence type="ECO:0000256" key="16">
    <source>
        <dbReference type="SAM" id="Phobius"/>
    </source>
</evidence>
<dbReference type="GO" id="GO:0016020">
    <property type="term" value="C:membrane"/>
    <property type="evidence" value="ECO:0007669"/>
    <property type="project" value="InterPro"/>
</dbReference>
<evidence type="ECO:0000313" key="17">
    <source>
        <dbReference type="EMBL" id="VFJ88034.1"/>
    </source>
</evidence>
<dbReference type="NCBIfam" id="TIGR00473">
    <property type="entry name" value="pssA"/>
    <property type="match status" value="1"/>
</dbReference>
<dbReference type="InterPro" id="IPR000462">
    <property type="entry name" value="CDP-OH_P_trans"/>
</dbReference>
<evidence type="ECO:0000256" key="5">
    <source>
        <dbReference type="ARBA" id="ARBA00017171"/>
    </source>
</evidence>
<evidence type="ECO:0000256" key="6">
    <source>
        <dbReference type="ARBA" id="ARBA00022516"/>
    </source>
</evidence>
<dbReference type="EMBL" id="CAADFN010000092">
    <property type="protein sequence ID" value="VFK21405.1"/>
    <property type="molecule type" value="Genomic_DNA"/>
</dbReference>
<dbReference type="Gene3D" id="1.20.120.1760">
    <property type="match status" value="1"/>
</dbReference>
<sequence length="338" mass="36524">MPSRTLSVRGQASPAFDSISKTENSFTRFQNACRLVSLDHWGNSFIFRSFSQMSQVLQNNAFALTDAESCFVGSKRSFAREPMLNQSSAPKRRRGIFLLPNLLTTAALFSGFYAIVAAMGGRFEAAAVAIVVAIILDGLDGRVARITNTESAFGAAYDSLSDMVAFGLAPALVVYEWSLASLGKLGWLAAFVFTAGAALRLARFTVQVDVADKRYFQGLPSPSGAALLGVSVWLGVDYGVSGGDTAVFVSLGTILVGILMVSNIRYHSLKEFDLRGKVPFVSALAIVLVFVMISIDPPLVLFVGFLIYTVSGPILTLFQVRKRREARKSVTDVFSKKP</sequence>
<feature type="transmembrane region" description="Helical" evidence="16">
    <location>
        <begin position="301"/>
        <end position="320"/>
    </location>
</feature>
<feature type="transmembrane region" description="Helical" evidence="16">
    <location>
        <begin position="96"/>
        <end position="116"/>
    </location>
</feature>
<evidence type="ECO:0000256" key="14">
    <source>
        <dbReference type="ARBA" id="ARBA00032361"/>
    </source>
</evidence>
<evidence type="ECO:0000256" key="12">
    <source>
        <dbReference type="ARBA" id="ARBA00023209"/>
    </source>
</evidence>
<feature type="transmembrane region" description="Helical" evidence="16">
    <location>
        <begin position="185"/>
        <end position="203"/>
    </location>
</feature>
<feature type="transmembrane region" description="Helical" evidence="16">
    <location>
        <begin position="246"/>
        <end position="266"/>
    </location>
</feature>
<protein>
    <recommendedName>
        <fullName evidence="5">CDP-diacylglycerol--serine O-phosphatidyltransferase</fullName>
        <ecNumber evidence="4">2.7.8.8</ecNumber>
    </recommendedName>
    <alternativeName>
        <fullName evidence="14">Phosphatidylserine synthase</fullName>
    </alternativeName>
</protein>
<keyword evidence="7 15" id="KW-0808">Transferase</keyword>
<evidence type="ECO:0000256" key="1">
    <source>
        <dbReference type="ARBA" id="ARBA00000287"/>
    </source>
</evidence>
<organism evidence="17">
    <name type="scientific">Candidatus Kentrum sp. LFY</name>
    <dbReference type="NCBI Taxonomy" id="2126342"/>
    <lineage>
        <taxon>Bacteria</taxon>
        <taxon>Pseudomonadati</taxon>
        <taxon>Pseudomonadota</taxon>
        <taxon>Gammaproteobacteria</taxon>
        <taxon>Candidatus Kentrum</taxon>
    </lineage>
</organism>
<keyword evidence="9 16" id="KW-1133">Transmembrane helix</keyword>
<reference evidence="17" key="1">
    <citation type="submission" date="2019-02" db="EMBL/GenBank/DDBJ databases">
        <authorList>
            <person name="Gruber-Vodicka R. H."/>
            <person name="Seah K. B. B."/>
        </authorList>
    </citation>
    <scope>NUCLEOTIDE SEQUENCE</scope>
    <source>
        <strain evidence="19">BECK_BY7</strain>
        <strain evidence="17">BECK_M6</strain>
        <strain evidence="18">BECK_M7</strain>
    </source>
</reference>
<dbReference type="InterPro" id="IPR048254">
    <property type="entry name" value="CDP_ALCOHOL_P_TRANSF_CS"/>
</dbReference>
<gene>
    <name evidence="17" type="ORF">BECKLFY1418A_GA0070994_100320</name>
    <name evidence="18" type="ORF">BECKLFY1418B_GA0070995_10177</name>
    <name evidence="19" type="ORF">BECKLFY1418C_GA0070996_109213</name>
</gene>
<accession>A0A450U843</accession>
<comment type="similarity">
    <text evidence="3 15">Belongs to the CDP-alcohol phosphatidyltransferase class-I family.</text>
</comment>
<comment type="subcellular location">
    <subcellularLocation>
        <location evidence="2">Endomembrane system</location>
        <topology evidence="2">Multi-pass membrane protein</topology>
    </subcellularLocation>
</comment>
<dbReference type="AlphaFoldDB" id="A0A450U843"/>
<dbReference type="GO" id="GO:0008654">
    <property type="term" value="P:phospholipid biosynthetic process"/>
    <property type="evidence" value="ECO:0007669"/>
    <property type="project" value="UniProtKB-KW"/>
</dbReference>
<keyword evidence="13" id="KW-1208">Phospholipid metabolism</keyword>
<evidence type="ECO:0000256" key="2">
    <source>
        <dbReference type="ARBA" id="ARBA00004127"/>
    </source>
</evidence>
<keyword evidence="11 16" id="KW-0472">Membrane</keyword>
<evidence type="ECO:0000256" key="15">
    <source>
        <dbReference type="RuleBase" id="RU003750"/>
    </source>
</evidence>
<evidence type="ECO:0000256" key="7">
    <source>
        <dbReference type="ARBA" id="ARBA00022679"/>
    </source>
</evidence>
<keyword evidence="8 16" id="KW-0812">Transmembrane</keyword>
<comment type="catalytic activity">
    <reaction evidence="1">
        <text>a CDP-1,2-diacyl-sn-glycerol + L-serine = a 1,2-diacyl-sn-glycero-3-phospho-L-serine + CMP + H(+)</text>
        <dbReference type="Rhea" id="RHEA:16913"/>
        <dbReference type="ChEBI" id="CHEBI:15378"/>
        <dbReference type="ChEBI" id="CHEBI:33384"/>
        <dbReference type="ChEBI" id="CHEBI:57262"/>
        <dbReference type="ChEBI" id="CHEBI:58332"/>
        <dbReference type="ChEBI" id="CHEBI:60377"/>
        <dbReference type="EC" id="2.7.8.8"/>
    </reaction>
</comment>
<dbReference type="EMBL" id="CAADFF010000017">
    <property type="protein sequence ID" value="VFJ89820.1"/>
    <property type="molecule type" value="Genomic_DNA"/>
</dbReference>
<dbReference type="PANTHER" id="PTHR14269">
    <property type="entry name" value="CDP-DIACYLGLYCEROL--GLYCEROL-3-PHOSPHATE 3-PHOSPHATIDYLTRANSFERASE-RELATED"/>
    <property type="match status" value="1"/>
</dbReference>
<dbReference type="EMBL" id="CAADFH010000003">
    <property type="protein sequence ID" value="VFJ88034.1"/>
    <property type="molecule type" value="Genomic_DNA"/>
</dbReference>
<dbReference type="GO" id="GO:0003882">
    <property type="term" value="F:CDP-diacylglycerol-serine O-phosphatidyltransferase activity"/>
    <property type="evidence" value="ECO:0007669"/>
    <property type="project" value="UniProtKB-EC"/>
</dbReference>
<dbReference type="PROSITE" id="PS00379">
    <property type="entry name" value="CDP_ALCOHOL_P_TRANSF"/>
    <property type="match status" value="1"/>
</dbReference>
<feature type="transmembrane region" description="Helical" evidence="16">
    <location>
        <begin position="160"/>
        <end position="179"/>
    </location>
</feature>
<proteinExistence type="inferred from homology"/>
<dbReference type="InterPro" id="IPR004533">
    <property type="entry name" value="CDP-diaglyc--ser_O-PTrfase"/>
</dbReference>
<feature type="transmembrane region" description="Helical" evidence="16">
    <location>
        <begin position="122"/>
        <end position="139"/>
    </location>
</feature>
<name>A0A450U843_9GAMM</name>
<dbReference type="InterPro" id="IPR050324">
    <property type="entry name" value="CDP-alcohol_PTase-I"/>
</dbReference>
<dbReference type="InterPro" id="IPR043130">
    <property type="entry name" value="CDP-OH_PTrfase_TM_dom"/>
</dbReference>
<dbReference type="GO" id="GO:0012505">
    <property type="term" value="C:endomembrane system"/>
    <property type="evidence" value="ECO:0007669"/>
    <property type="project" value="UniProtKB-SubCell"/>
</dbReference>
<evidence type="ECO:0000256" key="9">
    <source>
        <dbReference type="ARBA" id="ARBA00022989"/>
    </source>
</evidence>